<dbReference type="InterPro" id="IPR050168">
    <property type="entry name" value="AAA_ATPase_domain"/>
</dbReference>
<dbReference type="PANTHER" id="PTHR23077:SF171">
    <property type="entry name" value="NUCLEAR VALOSIN-CONTAINING PROTEIN-LIKE"/>
    <property type="match status" value="1"/>
</dbReference>
<dbReference type="Proteomes" id="UP000759131">
    <property type="component" value="Unassembled WGS sequence"/>
</dbReference>
<comment type="similarity">
    <text evidence="3">Belongs to the AAA ATPase family.</text>
</comment>
<dbReference type="Gene3D" id="3.40.50.300">
    <property type="entry name" value="P-loop containing nucleotide triphosphate hydrolases"/>
    <property type="match status" value="1"/>
</dbReference>
<dbReference type="InterPro" id="IPR027417">
    <property type="entry name" value="P-loop_NTPase"/>
</dbReference>
<dbReference type="OrthoDB" id="6504845at2759"/>
<dbReference type="GO" id="GO:0005524">
    <property type="term" value="F:ATP binding"/>
    <property type="evidence" value="ECO:0007669"/>
    <property type="project" value="UniProtKB-KW"/>
</dbReference>
<evidence type="ECO:0000259" key="4">
    <source>
        <dbReference type="Pfam" id="PF00004"/>
    </source>
</evidence>
<keyword evidence="2 3" id="KW-0067">ATP-binding</keyword>
<evidence type="ECO:0000313" key="5">
    <source>
        <dbReference type="EMBL" id="CAD7620303.1"/>
    </source>
</evidence>
<dbReference type="SUPFAM" id="SSF52540">
    <property type="entry name" value="P-loop containing nucleoside triphosphate hydrolases"/>
    <property type="match status" value="1"/>
</dbReference>
<evidence type="ECO:0000256" key="2">
    <source>
        <dbReference type="ARBA" id="ARBA00022840"/>
    </source>
</evidence>
<organism evidence="5">
    <name type="scientific">Medioppia subpectinata</name>
    <dbReference type="NCBI Taxonomy" id="1979941"/>
    <lineage>
        <taxon>Eukaryota</taxon>
        <taxon>Metazoa</taxon>
        <taxon>Ecdysozoa</taxon>
        <taxon>Arthropoda</taxon>
        <taxon>Chelicerata</taxon>
        <taxon>Arachnida</taxon>
        <taxon>Acari</taxon>
        <taxon>Acariformes</taxon>
        <taxon>Sarcoptiformes</taxon>
        <taxon>Oribatida</taxon>
        <taxon>Brachypylina</taxon>
        <taxon>Oppioidea</taxon>
        <taxon>Oppiidae</taxon>
        <taxon>Medioppia</taxon>
    </lineage>
</organism>
<dbReference type="InterPro" id="IPR003959">
    <property type="entry name" value="ATPase_AAA_core"/>
</dbReference>
<dbReference type="EMBL" id="OC854771">
    <property type="protein sequence ID" value="CAD7620303.1"/>
    <property type="molecule type" value="Genomic_DNA"/>
</dbReference>
<dbReference type="InterPro" id="IPR003960">
    <property type="entry name" value="ATPase_AAA_CS"/>
</dbReference>
<gene>
    <name evidence="5" type="ORF">OSB1V03_LOCUS793</name>
</gene>
<keyword evidence="1 3" id="KW-0547">Nucleotide-binding</keyword>
<evidence type="ECO:0000313" key="6">
    <source>
        <dbReference type="Proteomes" id="UP000759131"/>
    </source>
</evidence>
<name>A0A7R9KCL5_9ACAR</name>
<dbReference type="EMBL" id="CAJPIZ010000196">
    <property type="protein sequence ID" value="CAG2100733.1"/>
    <property type="molecule type" value="Genomic_DNA"/>
</dbReference>
<evidence type="ECO:0000256" key="1">
    <source>
        <dbReference type="ARBA" id="ARBA00022741"/>
    </source>
</evidence>
<dbReference type="PROSITE" id="PS00674">
    <property type="entry name" value="AAA"/>
    <property type="match status" value="1"/>
</dbReference>
<accession>A0A7R9KCL5</accession>
<dbReference type="PANTHER" id="PTHR23077">
    <property type="entry name" value="AAA-FAMILY ATPASE"/>
    <property type="match status" value="1"/>
</dbReference>
<evidence type="ECO:0000256" key="3">
    <source>
        <dbReference type="RuleBase" id="RU003651"/>
    </source>
</evidence>
<proteinExistence type="inferred from homology"/>
<keyword evidence="6" id="KW-1185">Reference proteome</keyword>
<dbReference type="GO" id="GO:0016887">
    <property type="term" value="F:ATP hydrolysis activity"/>
    <property type="evidence" value="ECO:0007669"/>
    <property type="project" value="InterPro"/>
</dbReference>
<dbReference type="AlphaFoldDB" id="A0A7R9KCL5"/>
<dbReference type="Pfam" id="PF00004">
    <property type="entry name" value="AAA"/>
    <property type="match status" value="1"/>
</dbReference>
<sequence length="153" mass="17622">MNLCGKRGKNEFGNRIVNQILTLLDGMEDRGEVYLIGATNRIKSIDRALMRPGRFDKIIEVPLPKENERLEIFSKCIRNLPAEQFDFSLLNLDGFSSADISGILQILDKFAPLNPEKLLVEQMEKPCQRLLTVLWKLRPLKKSLLLMVKQQIR</sequence>
<feature type="domain" description="ATPase AAA-type core" evidence="4">
    <location>
        <begin position="3"/>
        <end position="63"/>
    </location>
</feature>
<protein>
    <recommendedName>
        <fullName evidence="4">ATPase AAA-type core domain-containing protein</fullName>
    </recommendedName>
</protein>
<dbReference type="Gene3D" id="1.10.8.60">
    <property type="match status" value="1"/>
</dbReference>
<reference evidence="5" key="1">
    <citation type="submission" date="2020-11" db="EMBL/GenBank/DDBJ databases">
        <authorList>
            <person name="Tran Van P."/>
        </authorList>
    </citation>
    <scope>NUCLEOTIDE SEQUENCE</scope>
</reference>